<dbReference type="Gene3D" id="4.10.400.10">
    <property type="entry name" value="Low-density Lipoprotein Receptor"/>
    <property type="match status" value="1"/>
</dbReference>
<feature type="disulfide bond" evidence="2">
    <location>
        <begin position="27"/>
        <end position="42"/>
    </location>
</feature>
<comment type="caution">
    <text evidence="3">The sequence shown here is derived from an EMBL/GenBank/DDBJ whole genome shotgun (WGS) entry which is preliminary data.</text>
</comment>
<evidence type="ECO:0008006" key="5">
    <source>
        <dbReference type="Google" id="ProtNLM"/>
    </source>
</evidence>
<evidence type="ECO:0000313" key="4">
    <source>
        <dbReference type="Proteomes" id="UP000194236"/>
    </source>
</evidence>
<sequence>MNQTNSSSTCQMNEYQCESGIPKNFQCDGRFDCQDKSDEIGCSKPTIVQIPNRTIITVEGETGM</sequence>
<gene>
    <name evidence="3" type="ORF">BLA29_011189</name>
</gene>
<evidence type="ECO:0000256" key="1">
    <source>
        <dbReference type="ARBA" id="ARBA00023157"/>
    </source>
</evidence>
<dbReference type="AlphaFoldDB" id="A0A1Y3BF81"/>
<dbReference type="CDD" id="cd00112">
    <property type="entry name" value="LDLa"/>
    <property type="match status" value="1"/>
</dbReference>
<keyword evidence="1 2" id="KW-1015">Disulfide bond</keyword>
<reference evidence="3 4" key="1">
    <citation type="submission" date="2017-03" db="EMBL/GenBank/DDBJ databases">
        <title>Genome Survey of Euroglyphus maynei.</title>
        <authorList>
            <person name="Arlian L.G."/>
            <person name="Morgan M.S."/>
            <person name="Rider S.D."/>
        </authorList>
    </citation>
    <scope>NUCLEOTIDE SEQUENCE [LARGE SCALE GENOMIC DNA]</scope>
    <source>
        <strain evidence="3">Arlian Lab</strain>
        <tissue evidence="3">Whole body</tissue>
    </source>
</reference>
<dbReference type="InterPro" id="IPR002172">
    <property type="entry name" value="LDrepeatLR_classA_rpt"/>
</dbReference>
<dbReference type="Pfam" id="PF00057">
    <property type="entry name" value="Ldl_recept_a"/>
    <property type="match status" value="1"/>
</dbReference>
<dbReference type="OrthoDB" id="6514856at2759"/>
<proteinExistence type="predicted"/>
<name>A0A1Y3BF81_EURMA</name>
<accession>A0A1Y3BF81</accession>
<dbReference type="PROSITE" id="PS50068">
    <property type="entry name" value="LDLRA_2"/>
    <property type="match status" value="1"/>
</dbReference>
<protein>
    <recommendedName>
        <fullName evidence="5">Low-density lipoprotein receptor-like protein</fullName>
    </recommendedName>
</protein>
<evidence type="ECO:0000256" key="2">
    <source>
        <dbReference type="PROSITE-ProRule" id="PRU00124"/>
    </source>
</evidence>
<dbReference type="SUPFAM" id="SSF57424">
    <property type="entry name" value="LDL receptor-like module"/>
    <property type="match status" value="1"/>
</dbReference>
<dbReference type="Proteomes" id="UP000194236">
    <property type="component" value="Unassembled WGS sequence"/>
</dbReference>
<dbReference type="SMART" id="SM00192">
    <property type="entry name" value="LDLa"/>
    <property type="match status" value="1"/>
</dbReference>
<organism evidence="3 4">
    <name type="scientific">Euroglyphus maynei</name>
    <name type="common">Mayne's house dust mite</name>
    <dbReference type="NCBI Taxonomy" id="6958"/>
    <lineage>
        <taxon>Eukaryota</taxon>
        <taxon>Metazoa</taxon>
        <taxon>Ecdysozoa</taxon>
        <taxon>Arthropoda</taxon>
        <taxon>Chelicerata</taxon>
        <taxon>Arachnida</taxon>
        <taxon>Acari</taxon>
        <taxon>Acariformes</taxon>
        <taxon>Sarcoptiformes</taxon>
        <taxon>Astigmata</taxon>
        <taxon>Psoroptidia</taxon>
        <taxon>Analgoidea</taxon>
        <taxon>Pyroglyphidae</taxon>
        <taxon>Pyroglyphinae</taxon>
        <taxon>Euroglyphus</taxon>
    </lineage>
</organism>
<keyword evidence="4" id="KW-1185">Reference proteome</keyword>
<dbReference type="EMBL" id="MUJZ01027525">
    <property type="protein sequence ID" value="OTF78528.1"/>
    <property type="molecule type" value="Genomic_DNA"/>
</dbReference>
<dbReference type="InterPro" id="IPR036055">
    <property type="entry name" value="LDL_receptor-like_sf"/>
</dbReference>
<evidence type="ECO:0000313" key="3">
    <source>
        <dbReference type="EMBL" id="OTF78528.1"/>
    </source>
</evidence>
<comment type="caution">
    <text evidence="2">Lacks conserved residue(s) required for the propagation of feature annotation.</text>
</comment>